<dbReference type="AlphaFoldDB" id="A0A223KQH8"/>
<name>A0A223KQH8_9BACI</name>
<dbReference type="EMBL" id="CP018866">
    <property type="protein sequence ID" value="AST91719.1"/>
    <property type="molecule type" value="Genomic_DNA"/>
</dbReference>
<evidence type="ECO:0000313" key="1">
    <source>
        <dbReference type="EMBL" id="AST91719.1"/>
    </source>
</evidence>
<accession>A0A223KQH8</accession>
<proteinExistence type="predicted"/>
<gene>
    <name evidence="1" type="ORF">BC6307_10745</name>
</gene>
<sequence length="64" mass="7534">MMFKVKLFDVKGKELEIENKIIGELVFESKQAFDHFINAIRECLPPDFQYKVISKKVNSNNDKK</sequence>
<dbReference type="RefSeq" id="WP_066417362.1">
    <property type="nucleotide sequence ID" value="NZ_CP018866.1"/>
</dbReference>
<reference evidence="1 2" key="1">
    <citation type="submission" date="2016-12" db="EMBL/GenBank/DDBJ databases">
        <title>The whole genome sequencing and assembly of Bacillus cohnii DSM 6307T strain.</title>
        <authorList>
            <person name="Lee Y.-J."/>
            <person name="Yi H."/>
            <person name="Bahn Y.-S."/>
            <person name="Kim J.F."/>
            <person name="Lee D.-W."/>
        </authorList>
    </citation>
    <scope>NUCLEOTIDE SEQUENCE [LARGE SCALE GENOMIC DNA]</scope>
    <source>
        <strain evidence="1 2">DSM 6307</strain>
    </source>
</reference>
<protein>
    <submittedName>
        <fullName evidence="1">Uncharacterized protein</fullName>
    </submittedName>
</protein>
<evidence type="ECO:0000313" key="2">
    <source>
        <dbReference type="Proteomes" id="UP000215224"/>
    </source>
</evidence>
<organism evidence="1 2">
    <name type="scientific">Sutcliffiella cohnii</name>
    <dbReference type="NCBI Taxonomy" id="33932"/>
    <lineage>
        <taxon>Bacteria</taxon>
        <taxon>Bacillati</taxon>
        <taxon>Bacillota</taxon>
        <taxon>Bacilli</taxon>
        <taxon>Bacillales</taxon>
        <taxon>Bacillaceae</taxon>
        <taxon>Sutcliffiella</taxon>
    </lineage>
</organism>
<keyword evidence="2" id="KW-1185">Reference proteome</keyword>
<dbReference type="KEGG" id="bcoh:BC6307_10745"/>
<dbReference type="Proteomes" id="UP000215224">
    <property type="component" value="Chromosome"/>
</dbReference>